<evidence type="ECO:0000259" key="1">
    <source>
        <dbReference type="PROSITE" id="PS50222"/>
    </source>
</evidence>
<name>A0A9X3SQ21_9ACTN</name>
<dbReference type="InterPro" id="IPR011992">
    <property type="entry name" value="EF-hand-dom_pair"/>
</dbReference>
<dbReference type="Gene3D" id="3.40.50.1820">
    <property type="entry name" value="alpha/beta hydrolase"/>
    <property type="match status" value="2"/>
</dbReference>
<dbReference type="GO" id="GO:0016042">
    <property type="term" value="P:lipid catabolic process"/>
    <property type="evidence" value="ECO:0007669"/>
    <property type="project" value="InterPro"/>
</dbReference>
<dbReference type="SUPFAM" id="SSF47473">
    <property type="entry name" value="EF-hand"/>
    <property type="match status" value="1"/>
</dbReference>
<dbReference type="GO" id="GO:0005509">
    <property type="term" value="F:calcium ion binding"/>
    <property type="evidence" value="ECO:0007669"/>
    <property type="project" value="InterPro"/>
</dbReference>
<keyword evidence="2" id="KW-0378">Hydrolase</keyword>
<evidence type="ECO:0000313" key="2">
    <source>
        <dbReference type="EMBL" id="MDA1360042.1"/>
    </source>
</evidence>
<organism evidence="2 3">
    <name type="scientific">Glycomyces luteolus</name>
    <dbReference type="NCBI Taxonomy" id="2670330"/>
    <lineage>
        <taxon>Bacteria</taxon>
        <taxon>Bacillati</taxon>
        <taxon>Actinomycetota</taxon>
        <taxon>Actinomycetes</taxon>
        <taxon>Glycomycetales</taxon>
        <taxon>Glycomycetaceae</taxon>
        <taxon>Glycomyces</taxon>
    </lineage>
</organism>
<dbReference type="SMART" id="SM00054">
    <property type="entry name" value="EFh"/>
    <property type="match status" value="3"/>
</dbReference>
<comment type="caution">
    <text evidence="2">The sequence shown here is derived from an EMBL/GenBank/DDBJ whole genome shotgun (WGS) entry which is preliminary data.</text>
</comment>
<reference evidence="2" key="1">
    <citation type="submission" date="2022-12" db="EMBL/GenBank/DDBJ databases">
        <title>Gycomyces niveus sp.nov.,a novel actinomycete isolated from soil in Shouguan.</title>
        <authorList>
            <person name="Yang X."/>
        </authorList>
    </citation>
    <scope>NUCLEOTIDE SEQUENCE</scope>
    <source>
        <strain evidence="2">NEAU-A15</strain>
    </source>
</reference>
<dbReference type="RefSeq" id="WP_270109952.1">
    <property type="nucleotide sequence ID" value="NZ_JAPZVP010000007.1"/>
</dbReference>
<dbReference type="InterPro" id="IPR018247">
    <property type="entry name" value="EF_Hand_1_Ca_BS"/>
</dbReference>
<dbReference type="Pfam" id="PF13202">
    <property type="entry name" value="EF-hand_5"/>
    <property type="match status" value="1"/>
</dbReference>
<dbReference type="InterPro" id="IPR029058">
    <property type="entry name" value="AB_hydrolase_fold"/>
</dbReference>
<dbReference type="Gene3D" id="1.10.238.10">
    <property type="entry name" value="EF-hand"/>
    <property type="match status" value="1"/>
</dbReference>
<dbReference type="Proteomes" id="UP001146067">
    <property type="component" value="Unassembled WGS sequence"/>
</dbReference>
<dbReference type="SUPFAM" id="SSF53474">
    <property type="entry name" value="alpha/beta-Hydrolases"/>
    <property type="match status" value="1"/>
</dbReference>
<dbReference type="InterPro" id="IPR002048">
    <property type="entry name" value="EF_hand_dom"/>
</dbReference>
<gene>
    <name evidence="2" type="ORF">O1R50_10425</name>
</gene>
<feature type="domain" description="EF-hand" evidence="1">
    <location>
        <begin position="477"/>
        <end position="512"/>
    </location>
</feature>
<dbReference type="PANTHER" id="PTHR34853">
    <property type="match status" value="1"/>
</dbReference>
<keyword evidence="3" id="KW-1185">Reference proteome</keyword>
<proteinExistence type="predicted"/>
<dbReference type="Pfam" id="PF03583">
    <property type="entry name" value="LIP"/>
    <property type="match status" value="1"/>
</dbReference>
<dbReference type="PROSITE" id="PS50222">
    <property type="entry name" value="EF_HAND_2"/>
    <property type="match status" value="1"/>
</dbReference>
<accession>A0A9X3SQ21</accession>
<dbReference type="EMBL" id="JAPZVP010000007">
    <property type="protein sequence ID" value="MDA1360042.1"/>
    <property type="molecule type" value="Genomic_DNA"/>
</dbReference>
<dbReference type="PROSITE" id="PS00018">
    <property type="entry name" value="EF_HAND_1"/>
    <property type="match status" value="3"/>
</dbReference>
<dbReference type="PANTHER" id="PTHR34853:SF1">
    <property type="entry name" value="LIPASE 5"/>
    <property type="match status" value="1"/>
</dbReference>
<protein>
    <submittedName>
        <fullName evidence="2">Alpha/beta hydrolase</fullName>
    </submittedName>
</protein>
<dbReference type="InterPro" id="IPR005152">
    <property type="entry name" value="Lipase_secreted"/>
</dbReference>
<dbReference type="AlphaFoldDB" id="A0A9X3SQ21"/>
<dbReference type="GO" id="GO:0004806">
    <property type="term" value="F:triacylglycerol lipase activity"/>
    <property type="evidence" value="ECO:0007669"/>
    <property type="project" value="InterPro"/>
</dbReference>
<evidence type="ECO:0000313" key="3">
    <source>
        <dbReference type="Proteomes" id="UP001146067"/>
    </source>
</evidence>
<sequence>MTWTPGALVRHQPLARQHRPGAAADAYRIHYRGNDHEGGQRLASGAAFIPAGTAPDGGWPVIGFAHGTTGLSDASAPSRAGFSQIELAHIDRWLAAGYAVAATDYEGRSTPGPHPYFNGEAVADDVIDAVRAVQGLDHRIATAWLVAGFSQGGHAAMHVANIATGYAPELDFRGTIAVAPAACAGELIAALTADGDAPLSPIVPLTLAGIAATHPGFEPDAFLTPLGAELVAWATRATLRDMHQAVRGIGNDQAGTTGIAARPEIAEVLDAAGAPVTYLDRPVFISASRDDEIIPHQPVERFADGLRRAGADVAFAAHIGADHAGMLETGQPDAIDFGREHLEAVGVAYDVPAQRFDLLDRSGDGLLARDDYDAFALRLARSLGHAPRSAKAAAVRDGYRRLWNAVCTAADGDDDGTVSAAEYRAWAAREAAADGDRSGFATAVRPLAEAVIALVDDDADRALDRGELDRLLTACRVAPETAAATCAQLDANGDGRVSADEIVDAVRGFCIGEAAPGSWLFGRF</sequence>